<proteinExistence type="predicted"/>
<name>D2VW51_NAEGR</name>
<dbReference type="VEuPathDB" id="AmoebaDB:NAEGRDRAFT_73251"/>
<reference evidence="1 2" key="1">
    <citation type="journal article" date="2010" name="Cell">
        <title>The genome of Naegleria gruberi illuminates early eukaryotic versatility.</title>
        <authorList>
            <person name="Fritz-Laylin L.K."/>
            <person name="Prochnik S.E."/>
            <person name="Ginger M.L."/>
            <person name="Dacks J.B."/>
            <person name="Carpenter M.L."/>
            <person name="Field M.C."/>
            <person name="Kuo A."/>
            <person name="Paredez A."/>
            <person name="Chapman J."/>
            <person name="Pham J."/>
            <person name="Shu S."/>
            <person name="Neupane R."/>
            <person name="Cipriano M."/>
            <person name="Mancuso J."/>
            <person name="Tu H."/>
            <person name="Salamov A."/>
            <person name="Lindquist E."/>
            <person name="Shapiro H."/>
            <person name="Lucas S."/>
            <person name="Grigoriev I.V."/>
            <person name="Cande W.Z."/>
            <person name="Fulton C."/>
            <person name="Rokhsar D.S."/>
            <person name="Dawson S.C."/>
        </authorList>
    </citation>
    <scope>NUCLEOTIDE SEQUENCE [LARGE SCALE GENOMIC DNA]</scope>
    <source>
        <strain evidence="1 2">NEG-M</strain>
    </source>
</reference>
<dbReference type="RefSeq" id="XP_002671700.1">
    <property type="nucleotide sequence ID" value="XM_002671654.1"/>
</dbReference>
<evidence type="ECO:0000313" key="2">
    <source>
        <dbReference type="Proteomes" id="UP000006671"/>
    </source>
</evidence>
<sequence>MIKFLSSFFQSQTSTTINSTEIDQVYKNPDSNILEKVPAEIIVKIMSYLLVNDVNYFGQSCRVYFTLLFGQDLSRLKSIQQIKKSFVWRNMEEILKCNELKKEYEKDELAVMIQTQIWKPLVSYYFPQFVSTLNIKNWMHVLRRRITHLIVHHSSSLPVKKHFPSEPFKEIKTLDDFMTYPRDTVLPLVSFIENCSDWEYECPLKNAKMSFVSQQVNFCHVCKENVYEVRSEDQFIEHVEKGHCVAYGMTGVSIKGKRKFK</sequence>
<gene>
    <name evidence="1" type="ORF">NAEGRDRAFT_73251</name>
</gene>
<dbReference type="InParanoid" id="D2VW51"/>
<dbReference type="AlphaFoldDB" id="D2VW51"/>
<dbReference type="Proteomes" id="UP000006671">
    <property type="component" value="Unassembled WGS sequence"/>
</dbReference>
<evidence type="ECO:0000313" key="1">
    <source>
        <dbReference type="EMBL" id="EFC38956.1"/>
    </source>
</evidence>
<dbReference type="GeneID" id="8853977"/>
<keyword evidence="2" id="KW-1185">Reference proteome</keyword>
<organism evidence="2">
    <name type="scientific">Naegleria gruberi</name>
    <name type="common">Amoeba</name>
    <dbReference type="NCBI Taxonomy" id="5762"/>
    <lineage>
        <taxon>Eukaryota</taxon>
        <taxon>Discoba</taxon>
        <taxon>Heterolobosea</taxon>
        <taxon>Tetramitia</taxon>
        <taxon>Eutetramitia</taxon>
        <taxon>Vahlkampfiidae</taxon>
        <taxon>Naegleria</taxon>
    </lineage>
</organism>
<dbReference type="KEGG" id="ngr:NAEGRDRAFT_73251"/>
<protein>
    <submittedName>
        <fullName evidence="1">Predicted protein</fullName>
    </submittedName>
</protein>
<dbReference type="EMBL" id="GG738903">
    <property type="protein sequence ID" value="EFC38956.1"/>
    <property type="molecule type" value="Genomic_DNA"/>
</dbReference>
<accession>D2VW51</accession>